<evidence type="ECO:0000313" key="4">
    <source>
        <dbReference type="Proteomes" id="UP001295684"/>
    </source>
</evidence>
<keyword evidence="1" id="KW-0175">Coiled coil</keyword>
<dbReference type="Pfam" id="PF21040">
    <property type="entry name" value="CEP104-like_TOG"/>
    <property type="match status" value="1"/>
</dbReference>
<dbReference type="PANTHER" id="PTHR13371:SF0">
    <property type="entry name" value="CENTROSOMAL PROTEIN OF 104 KDA"/>
    <property type="match status" value="1"/>
</dbReference>
<evidence type="ECO:0000313" key="3">
    <source>
        <dbReference type="EMBL" id="CAI2387590.1"/>
    </source>
</evidence>
<accession>A0AAD2DCE4</accession>
<dbReference type="InterPro" id="IPR008979">
    <property type="entry name" value="Galactose-bd-like_sf"/>
</dbReference>
<evidence type="ECO:0000259" key="2">
    <source>
        <dbReference type="Pfam" id="PF21038"/>
    </source>
</evidence>
<proteinExistence type="predicted"/>
<evidence type="ECO:0000256" key="1">
    <source>
        <dbReference type="SAM" id="Coils"/>
    </source>
</evidence>
<feature type="domain" description="Centrosomal protein CEP104 N-terminal" evidence="2">
    <location>
        <begin position="45"/>
        <end position="168"/>
    </location>
</feature>
<name>A0AAD2DCE4_EUPCR</name>
<dbReference type="InterPro" id="IPR011989">
    <property type="entry name" value="ARM-like"/>
</dbReference>
<sequence>MNASQPNGTEVSSILNFRIFNVSSQDHEFPAQDLISLVSTTKHNGWQSQRFCTYPQELILQFEQTVHLTQVQFLMHETKIPTLIELFISSPKNEALMSSADYSRLGHFTLTDSSTNNCLEKEKYKSRELKSVFLDHNCKYLKICLEKPYFSKHNPFNQVGIASIVCHGYGVTTYEEDPSYGNFTPVPNLNQSYPAQDQDNQSLLQNKSPEEEITDPALRSKLEPLIYKKQECVQREDFDQAKYLKEIMDKITALDFQKNQSVAAEDYDTAKMIKYQIENLINQTLTGESLEQFQTETNLIQTPPPRYLGDIEEMEGEEDETMYQPSIATSKRERPIQPAAPDLYSGNYDFEALEKERLEEEERRKMIKQEINTTNEESKMPHIQSQINGESFKEGSLANDRIPGHHKINFDDNPEEFARELEENLKEVEDVPADKREMAESLSQIFDEDIIKHILSTKWQQRVKGFEMANGYTLSILQKADDIIAVQNLIFSVIEEGLMDKIHHVNLKAMKMCETYISAKVSQNSKPINEIKNFENIIVLLFDKLAVAKMTKAAEECIIQIINSEFVNLDSFIDFMFDPTSFMEEKTKGSYIHLTPRFKIAQTVINNIRMLESSGRTKISSLPLLNLEDCIAGSTSVNSKEYRELLKQVILDLYNAFGFRHIEDFIHKVDVKFLEQVSDPKKTPEIHDYLQHVDGVPE</sequence>
<dbReference type="PANTHER" id="PTHR13371">
    <property type="entry name" value="GLYCINE-, GLUTAMATE-, THIENYLCYCLOHEXYLPIPERIDINE-BINDING PROTEIN"/>
    <property type="match status" value="1"/>
</dbReference>
<reference evidence="3" key="1">
    <citation type="submission" date="2023-07" db="EMBL/GenBank/DDBJ databases">
        <authorList>
            <consortium name="AG Swart"/>
            <person name="Singh M."/>
            <person name="Singh A."/>
            <person name="Seah K."/>
            <person name="Emmerich C."/>
        </authorList>
    </citation>
    <scope>NUCLEOTIDE SEQUENCE</scope>
    <source>
        <strain evidence="3">DP1</strain>
    </source>
</reference>
<comment type="caution">
    <text evidence="3">The sequence shown here is derived from an EMBL/GenBank/DDBJ whole genome shotgun (WGS) entry which is preliminary data.</text>
</comment>
<dbReference type="InterPro" id="IPR052607">
    <property type="entry name" value="CEP104-like"/>
</dbReference>
<keyword evidence="4" id="KW-1185">Reference proteome</keyword>
<dbReference type="InterPro" id="IPR048739">
    <property type="entry name" value="CEP104_N"/>
</dbReference>
<dbReference type="AlphaFoldDB" id="A0AAD2DCE4"/>
<feature type="coiled-coil region" evidence="1">
    <location>
        <begin position="350"/>
        <end position="377"/>
    </location>
</feature>
<organism evidence="3 4">
    <name type="scientific">Euplotes crassus</name>
    <dbReference type="NCBI Taxonomy" id="5936"/>
    <lineage>
        <taxon>Eukaryota</taxon>
        <taxon>Sar</taxon>
        <taxon>Alveolata</taxon>
        <taxon>Ciliophora</taxon>
        <taxon>Intramacronucleata</taxon>
        <taxon>Spirotrichea</taxon>
        <taxon>Hypotrichia</taxon>
        <taxon>Euplotida</taxon>
        <taxon>Euplotidae</taxon>
        <taxon>Moneuplotes</taxon>
    </lineage>
</organism>
<dbReference type="Pfam" id="PF21038">
    <property type="entry name" value="CEP104_N"/>
    <property type="match status" value="1"/>
</dbReference>
<gene>
    <name evidence="3" type="ORF">ECRASSUSDP1_LOCUS29224</name>
</gene>
<dbReference type="Gene3D" id="1.25.10.10">
    <property type="entry name" value="Leucine-rich Repeat Variant"/>
    <property type="match status" value="1"/>
</dbReference>
<dbReference type="EMBL" id="CAMPGE010030088">
    <property type="protein sequence ID" value="CAI2387590.1"/>
    <property type="molecule type" value="Genomic_DNA"/>
</dbReference>
<dbReference type="SUPFAM" id="SSF49785">
    <property type="entry name" value="Galactose-binding domain-like"/>
    <property type="match status" value="1"/>
</dbReference>
<dbReference type="GO" id="GO:0005929">
    <property type="term" value="C:cilium"/>
    <property type="evidence" value="ECO:0007669"/>
    <property type="project" value="TreeGrafter"/>
</dbReference>
<dbReference type="Proteomes" id="UP001295684">
    <property type="component" value="Unassembled WGS sequence"/>
</dbReference>
<protein>
    <recommendedName>
        <fullName evidence="2">Centrosomal protein CEP104 N-terminal domain-containing protein</fullName>
    </recommendedName>
</protein>